<dbReference type="PANTHER" id="PTHR45966:SF1">
    <property type="entry name" value="GDSL ESTERASE_LIPASE 1-RELATED"/>
    <property type="match status" value="1"/>
</dbReference>
<dbReference type="PANTHER" id="PTHR45966">
    <property type="entry name" value="GDSL-LIKE LIPASE/ACYLHYDROLASE"/>
    <property type="match status" value="1"/>
</dbReference>
<accession>A0A803KQW8</accession>
<dbReference type="SUPFAM" id="SSF52266">
    <property type="entry name" value="SGNH hydrolase"/>
    <property type="match status" value="1"/>
</dbReference>
<dbReference type="InterPro" id="IPR036514">
    <property type="entry name" value="SGNH_hydro_sf"/>
</dbReference>
<dbReference type="GO" id="GO:0016298">
    <property type="term" value="F:lipase activity"/>
    <property type="evidence" value="ECO:0007669"/>
    <property type="project" value="TreeGrafter"/>
</dbReference>
<organism evidence="3 4">
    <name type="scientific">Chenopodium quinoa</name>
    <name type="common">Quinoa</name>
    <dbReference type="NCBI Taxonomy" id="63459"/>
    <lineage>
        <taxon>Eukaryota</taxon>
        <taxon>Viridiplantae</taxon>
        <taxon>Streptophyta</taxon>
        <taxon>Embryophyta</taxon>
        <taxon>Tracheophyta</taxon>
        <taxon>Spermatophyta</taxon>
        <taxon>Magnoliopsida</taxon>
        <taxon>eudicotyledons</taxon>
        <taxon>Gunneridae</taxon>
        <taxon>Pentapetalae</taxon>
        <taxon>Caryophyllales</taxon>
        <taxon>Chenopodiaceae</taxon>
        <taxon>Chenopodioideae</taxon>
        <taxon>Atripliceae</taxon>
        <taxon>Chenopodium</taxon>
    </lineage>
</organism>
<dbReference type="Pfam" id="PF00657">
    <property type="entry name" value="Lipase_GDSL"/>
    <property type="match status" value="1"/>
</dbReference>
<dbReference type="Gramene" id="AUR62001424-RA">
    <property type="protein sequence ID" value="AUR62001424-RA:cds"/>
    <property type="gene ID" value="AUR62001424"/>
</dbReference>
<reference evidence="3" key="1">
    <citation type="journal article" date="2017" name="Nature">
        <title>The genome of Chenopodium quinoa.</title>
        <authorList>
            <person name="Jarvis D.E."/>
            <person name="Ho Y.S."/>
            <person name="Lightfoot D.J."/>
            <person name="Schmoeckel S.M."/>
            <person name="Li B."/>
            <person name="Borm T.J.A."/>
            <person name="Ohyanagi H."/>
            <person name="Mineta K."/>
            <person name="Michell C.T."/>
            <person name="Saber N."/>
            <person name="Kharbatia N.M."/>
            <person name="Rupper R.R."/>
            <person name="Sharp A.R."/>
            <person name="Dally N."/>
            <person name="Boughton B.A."/>
            <person name="Woo Y.H."/>
            <person name="Gao G."/>
            <person name="Schijlen E.G.W.M."/>
            <person name="Guo X."/>
            <person name="Momin A.A."/>
            <person name="Negrao S."/>
            <person name="Al-Babili S."/>
            <person name="Gehring C."/>
            <person name="Roessner U."/>
            <person name="Jung C."/>
            <person name="Murphy K."/>
            <person name="Arold S.T."/>
            <person name="Gojobori T."/>
            <person name="van der Linden C.G."/>
            <person name="van Loo E.N."/>
            <person name="Jellen E.N."/>
            <person name="Maughan P.J."/>
            <person name="Tester M."/>
        </authorList>
    </citation>
    <scope>NUCLEOTIDE SEQUENCE [LARGE SCALE GENOMIC DNA]</scope>
    <source>
        <strain evidence="3">cv. PI 614886</strain>
    </source>
</reference>
<name>A0A803KQW8_CHEQI</name>
<protein>
    <submittedName>
        <fullName evidence="3">Uncharacterized protein</fullName>
    </submittedName>
</protein>
<dbReference type="CDD" id="cd01837">
    <property type="entry name" value="SGNH_plant_lipase_like"/>
    <property type="match status" value="1"/>
</dbReference>
<evidence type="ECO:0000256" key="1">
    <source>
        <dbReference type="ARBA" id="ARBA00008668"/>
    </source>
</evidence>
<dbReference type="AlphaFoldDB" id="A0A803KQW8"/>
<dbReference type="Gene3D" id="3.40.50.1110">
    <property type="entry name" value="SGNH hydrolase"/>
    <property type="match status" value="1"/>
</dbReference>
<evidence type="ECO:0000256" key="2">
    <source>
        <dbReference type="ARBA" id="ARBA00022729"/>
    </source>
</evidence>
<evidence type="ECO:0000313" key="3">
    <source>
        <dbReference type="EnsemblPlants" id="AUR62001424-RA:cds"/>
    </source>
</evidence>
<evidence type="ECO:0000313" key="4">
    <source>
        <dbReference type="Proteomes" id="UP000596660"/>
    </source>
</evidence>
<dbReference type="SMR" id="A0A803KQW8"/>
<dbReference type="InterPro" id="IPR044552">
    <property type="entry name" value="GLIP1-5/GLL25"/>
</dbReference>
<dbReference type="Proteomes" id="UP000596660">
    <property type="component" value="Unplaced"/>
</dbReference>
<sequence>MAQTVRNLCVTLALELCATLLFVYPSISFATQDKTLFFVFGDSLYDNGMSLYTGDKEAGARYWPYGESYFKKPAGRYSNGLNIPDFIAQFAGLPYMPPPYLLPGNKNYTNGINFASTSACVLVENCPKAINLKMQLDYFVEMVQNLTKQVGKSEANRLLSRAVYLFDIGKNDYVTLLQMNREKRPLSSSEKSLYVKQILGNLTIHIKTIYKKGGRKFAFQNIGPIGCMPSMKYMLGFNGTCAEEPLELARMHNAAFAAKANTLQSKLPGFNYTIYDFYTALHHRVLYGNVYGFEETETACCGSGVFNGDYTCQNRSMTFSVCYKVKDYLWYDAWHPTHKACRQLAKEFWSGGYNNVAPYNLRTLFAMG</sequence>
<dbReference type="EnsemblPlants" id="AUR62001424-RA">
    <property type="protein sequence ID" value="AUR62001424-RA:cds"/>
    <property type="gene ID" value="AUR62001424"/>
</dbReference>
<comment type="similarity">
    <text evidence="1">Belongs to the 'GDSL' lipolytic enzyme family.</text>
</comment>
<dbReference type="InterPro" id="IPR001087">
    <property type="entry name" value="GDSL"/>
</dbReference>
<reference evidence="3" key="2">
    <citation type="submission" date="2021-03" db="UniProtKB">
        <authorList>
            <consortium name="EnsemblPlants"/>
        </authorList>
    </citation>
    <scope>IDENTIFICATION</scope>
</reference>
<keyword evidence="4" id="KW-1185">Reference proteome</keyword>
<dbReference type="InterPro" id="IPR035669">
    <property type="entry name" value="SGNH_plant_lipase-like"/>
</dbReference>
<proteinExistence type="inferred from homology"/>
<keyword evidence="2" id="KW-0732">Signal</keyword>